<dbReference type="EC" id="2.7.13.3" evidence="2"/>
<keyword evidence="9" id="KW-0472">Membrane</keyword>
<dbReference type="PROSITE" id="PS50109">
    <property type="entry name" value="HIS_KIN"/>
    <property type="match status" value="1"/>
</dbReference>
<evidence type="ECO:0000256" key="3">
    <source>
        <dbReference type="ARBA" id="ARBA00022553"/>
    </source>
</evidence>
<dbReference type="SUPFAM" id="SSF47384">
    <property type="entry name" value="Homodimeric domain of signal transducing histidine kinase"/>
    <property type="match status" value="1"/>
</dbReference>
<proteinExistence type="predicted"/>
<dbReference type="SUPFAM" id="SSF55874">
    <property type="entry name" value="ATPase domain of HSP90 chaperone/DNA topoisomerase II/histidine kinase"/>
    <property type="match status" value="1"/>
</dbReference>
<evidence type="ECO:0000256" key="7">
    <source>
        <dbReference type="ARBA" id="ARBA00022989"/>
    </source>
</evidence>
<keyword evidence="8" id="KW-0902">Two-component regulatory system</keyword>
<accession>A0A9D2K144</accession>
<protein>
    <recommendedName>
        <fullName evidence="2">histidine kinase</fullName>
        <ecNumber evidence="2">2.7.13.3</ecNumber>
    </recommendedName>
</protein>
<dbReference type="InterPro" id="IPR003661">
    <property type="entry name" value="HisK_dim/P_dom"/>
</dbReference>
<keyword evidence="6 11" id="KW-0418">Kinase</keyword>
<dbReference type="InterPro" id="IPR005467">
    <property type="entry name" value="His_kinase_dom"/>
</dbReference>
<dbReference type="PANTHER" id="PTHR45436:SF5">
    <property type="entry name" value="SENSOR HISTIDINE KINASE TRCS"/>
    <property type="match status" value="1"/>
</dbReference>
<keyword evidence="5 9" id="KW-0812">Transmembrane</keyword>
<feature type="domain" description="Histidine kinase" evidence="10">
    <location>
        <begin position="251"/>
        <end position="463"/>
    </location>
</feature>
<organism evidence="11 12">
    <name type="scientific">Candidatus Mediterraneibacter stercoravium</name>
    <dbReference type="NCBI Taxonomy" id="2838685"/>
    <lineage>
        <taxon>Bacteria</taxon>
        <taxon>Bacillati</taxon>
        <taxon>Bacillota</taxon>
        <taxon>Clostridia</taxon>
        <taxon>Lachnospirales</taxon>
        <taxon>Lachnospiraceae</taxon>
        <taxon>Mediterraneibacter</taxon>
    </lineage>
</organism>
<evidence type="ECO:0000313" key="12">
    <source>
        <dbReference type="Proteomes" id="UP000824116"/>
    </source>
</evidence>
<dbReference type="SMART" id="SM00388">
    <property type="entry name" value="HisKA"/>
    <property type="match status" value="1"/>
</dbReference>
<evidence type="ECO:0000259" key="10">
    <source>
        <dbReference type="PROSITE" id="PS50109"/>
    </source>
</evidence>
<dbReference type="SMART" id="SM00387">
    <property type="entry name" value="HATPase_c"/>
    <property type="match status" value="1"/>
</dbReference>
<evidence type="ECO:0000256" key="2">
    <source>
        <dbReference type="ARBA" id="ARBA00012438"/>
    </source>
</evidence>
<comment type="caution">
    <text evidence="11">The sequence shown here is derived from an EMBL/GenBank/DDBJ whole genome shotgun (WGS) entry which is preliminary data.</text>
</comment>
<feature type="transmembrane region" description="Helical" evidence="9">
    <location>
        <begin position="12"/>
        <end position="35"/>
    </location>
</feature>
<reference evidence="11" key="1">
    <citation type="journal article" date="2021" name="PeerJ">
        <title>Extensive microbial diversity within the chicken gut microbiome revealed by metagenomics and culture.</title>
        <authorList>
            <person name="Gilroy R."/>
            <person name="Ravi A."/>
            <person name="Getino M."/>
            <person name="Pursley I."/>
            <person name="Horton D.L."/>
            <person name="Alikhan N.F."/>
            <person name="Baker D."/>
            <person name="Gharbi K."/>
            <person name="Hall N."/>
            <person name="Watson M."/>
            <person name="Adriaenssens E.M."/>
            <person name="Foster-Nyarko E."/>
            <person name="Jarju S."/>
            <person name="Secka A."/>
            <person name="Antonio M."/>
            <person name="Oren A."/>
            <person name="Chaudhuri R.R."/>
            <person name="La Ragione R."/>
            <person name="Hildebrand F."/>
            <person name="Pallen M.J."/>
        </authorList>
    </citation>
    <scope>NUCLEOTIDE SEQUENCE</scope>
    <source>
        <strain evidence="11">CHK196-3914</strain>
    </source>
</reference>
<evidence type="ECO:0000256" key="8">
    <source>
        <dbReference type="ARBA" id="ARBA00023012"/>
    </source>
</evidence>
<keyword evidence="3" id="KW-0597">Phosphoprotein</keyword>
<evidence type="ECO:0000256" key="9">
    <source>
        <dbReference type="SAM" id="Phobius"/>
    </source>
</evidence>
<evidence type="ECO:0000256" key="4">
    <source>
        <dbReference type="ARBA" id="ARBA00022679"/>
    </source>
</evidence>
<dbReference type="Gene3D" id="3.30.565.10">
    <property type="entry name" value="Histidine kinase-like ATPase, C-terminal domain"/>
    <property type="match status" value="1"/>
</dbReference>
<dbReference type="PANTHER" id="PTHR45436">
    <property type="entry name" value="SENSOR HISTIDINE KINASE YKOH"/>
    <property type="match status" value="1"/>
</dbReference>
<dbReference type="CDD" id="cd00082">
    <property type="entry name" value="HisKA"/>
    <property type="match status" value="1"/>
</dbReference>
<name>A0A9D2K144_9FIRM</name>
<dbReference type="InterPro" id="IPR050428">
    <property type="entry name" value="TCS_sensor_his_kinase"/>
</dbReference>
<keyword evidence="7 9" id="KW-1133">Transmembrane helix</keyword>
<dbReference type="InterPro" id="IPR003594">
    <property type="entry name" value="HATPase_dom"/>
</dbReference>
<dbReference type="Pfam" id="PF02518">
    <property type="entry name" value="HATPase_c"/>
    <property type="match status" value="1"/>
</dbReference>
<dbReference type="InterPro" id="IPR036890">
    <property type="entry name" value="HATPase_C_sf"/>
</dbReference>
<dbReference type="Pfam" id="PF00512">
    <property type="entry name" value="HisKA"/>
    <property type="match status" value="1"/>
</dbReference>
<dbReference type="InterPro" id="IPR036097">
    <property type="entry name" value="HisK_dim/P_sf"/>
</dbReference>
<dbReference type="AlphaFoldDB" id="A0A9D2K144"/>
<gene>
    <name evidence="11" type="ORF">H9723_01605</name>
</gene>
<sequence length="468" mass="52881">MKSLFKIIRRYISSTILLVAFVVLLNILALTYVAVQYEEGLNQTEGLASTSASQQLEDVAAQLEQTPEGYRISQKGLEILNDNRYIWGMLLDGSGSVVWEWQLPEDFARSYSLADVASFSRWYLKDYPVRVWEYGDGLLVLGQDPNLYFRIILVFSNVYLNAVSQYIAIFFILNSILIFGLALWFGYRFYRSLRPLARGVEALADNRPVLLSEKGITEELARKLNRTSRILEQQSEKLRQRDDARTEWISGVSHDIRTPLALITGYSEALAAEETLSPENHQRAESIRRQSLIIRQLISDLNLTSKLEYNAQPLHMTEYRPAVLLREIAADYYNEGLADCYDIDVNISGEAEQICLTGDTGLLKRALRNVIGNSIRHNPEGCRISAVLLSDSGHVIWRFSDSGPGIPRAVVDILQNRSDSGRRMHIMGLRIVMQIISAHGGRVLFPRNGDGAYGVEFILPGKEETDGR</sequence>
<dbReference type="GO" id="GO:0000155">
    <property type="term" value="F:phosphorelay sensor kinase activity"/>
    <property type="evidence" value="ECO:0007669"/>
    <property type="project" value="InterPro"/>
</dbReference>
<evidence type="ECO:0000256" key="5">
    <source>
        <dbReference type="ARBA" id="ARBA00022692"/>
    </source>
</evidence>
<dbReference type="EMBL" id="DXAY01000037">
    <property type="protein sequence ID" value="HIZ73928.1"/>
    <property type="molecule type" value="Genomic_DNA"/>
</dbReference>
<dbReference type="Proteomes" id="UP000824116">
    <property type="component" value="Unassembled WGS sequence"/>
</dbReference>
<evidence type="ECO:0000256" key="1">
    <source>
        <dbReference type="ARBA" id="ARBA00000085"/>
    </source>
</evidence>
<evidence type="ECO:0000313" key="11">
    <source>
        <dbReference type="EMBL" id="HIZ73928.1"/>
    </source>
</evidence>
<dbReference type="Gene3D" id="1.10.287.130">
    <property type="match status" value="1"/>
</dbReference>
<reference evidence="11" key="2">
    <citation type="submission" date="2021-04" db="EMBL/GenBank/DDBJ databases">
        <authorList>
            <person name="Gilroy R."/>
        </authorList>
    </citation>
    <scope>NUCLEOTIDE SEQUENCE</scope>
    <source>
        <strain evidence="11">CHK196-3914</strain>
    </source>
</reference>
<evidence type="ECO:0000256" key="6">
    <source>
        <dbReference type="ARBA" id="ARBA00022777"/>
    </source>
</evidence>
<keyword evidence="4" id="KW-0808">Transferase</keyword>
<feature type="transmembrane region" description="Helical" evidence="9">
    <location>
        <begin position="166"/>
        <end position="187"/>
    </location>
</feature>
<comment type="catalytic activity">
    <reaction evidence="1">
        <text>ATP + protein L-histidine = ADP + protein N-phospho-L-histidine.</text>
        <dbReference type="EC" id="2.7.13.3"/>
    </reaction>
</comment>